<feature type="transmembrane region" description="Helical" evidence="6">
    <location>
        <begin position="12"/>
        <end position="35"/>
    </location>
</feature>
<evidence type="ECO:0000256" key="5">
    <source>
        <dbReference type="SAM" id="MobiDB-lite"/>
    </source>
</evidence>
<dbReference type="GO" id="GO:0030288">
    <property type="term" value="C:outer membrane-bounded periplasmic space"/>
    <property type="evidence" value="ECO:0007669"/>
    <property type="project" value="TreeGrafter"/>
</dbReference>
<keyword evidence="6" id="KW-0472">Membrane</keyword>
<feature type="compositionally biased region" description="Basic and acidic residues" evidence="5">
    <location>
        <begin position="437"/>
        <end position="446"/>
    </location>
</feature>
<dbReference type="InterPro" id="IPR004447">
    <property type="entry name" value="Peptidase_S41A"/>
</dbReference>
<dbReference type="GO" id="GO:0007165">
    <property type="term" value="P:signal transduction"/>
    <property type="evidence" value="ECO:0007669"/>
    <property type="project" value="TreeGrafter"/>
</dbReference>
<keyword evidence="4" id="KW-0720">Serine protease</keyword>
<name>A0A381P1X7_9ZZZZ</name>
<dbReference type="Pfam" id="PF22694">
    <property type="entry name" value="CtpB_N-like"/>
    <property type="match status" value="1"/>
</dbReference>
<dbReference type="AlphaFoldDB" id="A0A381P1X7"/>
<feature type="region of interest" description="Disordered" evidence="5">
    <location>
        <begin position="416"/>
        <end position="446"/>
    </location>
</feature>
<dbReference type="Gene3D" id="2.30.42.10">
    <property type="match status" value="1"/>
</dbReference>
<dbReference type="Gene3D" id="3.90.226.10">
    <property type="entry name" value="2-enoyl-CoA Hydratase, Chain A, domain 1"/>
    <property type="match status" value="1"/>
</dbReference>
<dbReference type="InterPro" id="IPR005151">
    <property type="entry name" value="Tail-specific_protease"/>
</dbReference>
<dbReference type="SMART" id="SM00228">
    <property type="entry name" value="PDZ"/>
    <property type="match status" value="1"/>
</dbReference>
<dbReference type="CDD" id="cd06782">
    <property type="entry name" value="cpPDZ_CPP-like"/>
    <property type="match status" value="1"/>
</dbReference>
<dbReference type="GO" id="GO:0006508">
    <property type="term" value="P:proteolysis"/>
    <property type="evidence" value="ECO:0007669"/>
    <property type="project" value="UniProtKB-KW"/>
</dbReference>
<dbReference type="PANTHER" id="PTHR32060:SF30">
    <property type="entry name" value="CARBOXY-TERMINAL PROCESSING PROTEASE CTPA"/>
    <property type="match status" value="1"/>
</dbReference>
<dbReference type="GO" id="GO:0008236">
    <property type="term" value="F:serine-type peptidase activity"/>
    <property type="evidence" value="ECO:0007669"/>
    <property type="project" value="UniProtKB-KW"/>
</dbReference>
<evidence type="ECO:0000256" key="3">
    <source>
        <dbReference type="ARBA" id="ARBA00022801"/>
    </source>
</evidence>
<proteinExistence type="inferred from homology"/>
<reference evidence="8" key="1">
    <citation type="submission" date="2018-05" db="EMBL/GenBank/DDBJ databases">
        <authorList>
            <person name="Lanie J.A."/>
            <person name="Ng W.-L."/>
            <person name="Kazmierczak K.M."/>
            <person name="Andrzejewski T.M."/>
            <person name="Davidsen T.M."/>
            <person name="Wayne K.J."/>
            <person name="Tettelin H."/>
            <person name="Glass J.I."/>
            <person name="Rusch D."/>
            <person name="Podicherti R."/>
            <person name="Tsui H.-C.T."/>
            <person name="Winkler M.E."/>
        </authorList>
    </citation>
    <scope>NUCLEOTIDE SEQUENCE</scope>
</reference>
<dbReference type="EMBL" id="UINC01000773">
    <property type="protein sequence ID" value="SUZ60911.1"/>
    <property type="molecule type" value="Genomic_DNA"/>
</dbReference>
<dbReference type="InterPro" id="IPR001478">
    <property type="entry name" value="PDZ"/>
</dbReference>
<sequence>MPFLKKNKLQLTFFFKFFFLLISVPVFFLILSIGFQVEADEEVGSSSEGKSNYESLKVFSEVLSLIESTYVEKVSSEKLIEGAIHGLVKTLDPHTSYLPPDAYQEMKVQTSGKFGGLGIEVSMRDGILTVISPIEGTPAFEAGIQAKDKIIKIENDSTLDMSLNDAVSRLRGEVGSPVNITILRDRLKAPLLVKIVRDIIKVQSVKKKVYHSDIGYIKIRSFSKNTSSDLDKALSYLRNKNITKLILDVRNNPGGLLNQAVEVSDRFLGNENLIVYTKGRMEDQNSRFTTHDKIKHVDYPMIILVNGGSASASEIVAGALQDLGRAVILGTPTFGKGSVQTIMPLSDGSALRLTTARYYTPSGKIIQENGIIPDIVIENQPLPTITEKIKEEAKNPTEKEKIRRFLRERDLKKHLKGKTSIEGSEKDNQKKSTPNGDGKRLSELENDLDKDAQLRHAVSLLSGWDIIAETIKPDKQMDKSSHLSFDKF</sequence>
<evidence type="ECO:0000256" key="4">
    <source>
        <dbReference type="ARBA" id="ARBA00022825"/>
    </source>
</evidence>
<dbReference type="InterPro" id="IPR036034">
    <property type="entry name" value="PDZ_sf"/>
</dbReference>
<dbReference type="SUPFAM" id="SSF50156">
    <property type="entry name" value="PDZ domain-like"/>
    <property type="match status" value="1"/>
</dbReference>
<dbReference type="SMART" id="SM00245">
    <property type="entry name" value="TSPc"/>
    <property type="match status" value="1"/>
</dbReference>
<evidence type="ECO:0000313" key="8">
    <source>
        <dbReference type="EMBL" id="SUZ60911.1"/>
    </source>
</evidence>
<dbReference type="Pfam" id="PF03572">
    <property type="entry name" value="Peptidase_S41"/>
    <property type="match status" value="1"/>
</dbReference>
<evidence type="ECO:0000256" key="6">
    <source>
        <dbReference type="SAM" id="Phobius"/>
    </source>
</evidence>
<evidence type="ECO:0000256" key="2">
    <source>
        <dbReference type="ARBA" id="ARBA00022670"/>
    </source>
</evidence>
<dbReference type="CDD" id="cd07560">
    <property type="entry name" value="Peptidase_S41_CPP"/>
    <property type="match status" value="1"/>
</dbReference>
<dbReference type="Pfam" id="PF13180">
    <property type="entry name" value="PDZ_2"/>
    <property type="match status" value="1"/>
</dbReference>
<dbReference type="FunFam" id="2.30.42.10:FF:000063">
    <property type="entry name" value="Peptidase, S41 family"/>
    <property type="match status" value="1"/>
</dbReference>
<dbReference type="InterPro" id="IPR029045">
    <property type="entry name" value="ClpP/crotonase-like_dom_sf"/>
</dbReference>
<gene>
    <name evidence="8" type="ORF">METZ01_LOCUS13765</name>
</gene>
<dbReference type="NCBIfam" id="TIGR00225">
    <property type="entry name" value="prc"/>
    <property type="match status" value="1"/>
</dbReference>
<accession>A0A381P1X7</accession>
<evidence type="ECO:0000256" key="1">
    <source>
        <dbReference type="ARBA" id="ARBA00009179"/>
    </source>
</evidence>
<dbReference type="PROSITE" id="PS50106">
    <property type="entry name" value="PDZ"/>
    <property type="match status" value="1"/>
</dbReference>
<evidence type="ECO:0000259" key="7">
    <source>
        <dbReference type="PROSITE" id="PS50106"/>
    </source>
</evidence>
<feature type="domain" description="PDZ" evidence="7">
    <location>
        <begin position="105"/>
        <end position="171"/>
    </location>
</feature>
<protein>
    <recommendedName>
        <fullName evidence="7">PDZ domain-containing protein</fullName>
    </recommendedName>
</protein>
<dbReference type="InterPro" id="IPR055210">
    <property type="entry name" value="CtpA/B_N"/>
</dbReference>
<keyword evidence="3" id="KW-0378">Hydrolase</keyword>
<dbReference type="Gene3D" id="3.30.750.44">
    <property type="match status" value="1"/>
</dbReference>
<dbReference type="PANTHER" id="PTHR32060">
    <property type="entry name" value="TAIL-SPECIFIC PROTEASE"/>
    <property type="match status" value="1"/>
</dbReference>
<dbReference type="SUPFAM" id="SSF52096">
    <property type="entry name" value="ClpP/crotonase"/>
    <property type="match status" value="1"/>
</dbReference>
<keyword evidence="6" id="KW-0812">Transmembrane</keyword>
<keyword evidence="6" id="KW-1133">Transmembrane helix</keyword>
<dbReference type="GO" id="GO:0004175">
    <property type="term" value="F:endopeptidase activity"/>
    <property type="evidence" value="ECO:0007669"/>
    <property type="project" value="TreeGrafter"/>
</dbReference>
<comment type="similarity">
    <text evidence="1">Belongs to the peptidase S41A family.</text>
</comment>
<dbReference type="FunFam" id="3.90.226.10:FF:000029">
    <property type="entry name" value="Peptidase, S41 family"/>
    <property type="match status" value="1"/>
</dbReference>
<organism evidence="8">
    <name type="scientific">marine metagenome</name>
    <dbReference type="NCBI Taxonomy" id="408172"/>
    <lineage>
        <taxon>unclassified sequences</taxon>
        <taxon>metagenomes</taxon>
        <taxon>ecological metagenomes</taxon>
    </lineage>
</organism>
<keyword evidence="2" id="KW-0645">Protease</keyword>